<proteinExistence type="predicted"/>
<keyword evidence="2" id="KW-1185">Reference proteome</keyword>
<sequence>MLAPILGIFISSYTPTASSPFFINMMMMIKNVFFCVTKAKADNPDSCFFIIQLSTDRIEIHSRILQTMVENDCNLDALQISECTGVVLNIADILAQKPGWDQGPKQQQLPALNQCREPIPNSADHLSPKYLKATMPWPSMVVCGPKRTTSP</sequence>
<dbReference type="OrthoDB" id="2691851at2759"/>
<protein>
    <submittedName>
        <fullName evidence="1">Uncharacterized protein</fullName>
    </submittedName>
</protein>
<gene>
    <name evidence="1" type="ORF">FA13DRAFT_1634290</name>
</gene>
<comment type="caution">
    <text evidence="1">The sequence shown here is derived from an EMBL/GenBank/DDBJ whole genome shotgun (WGS) entry which is preliminary data.</text>
</comment>
<dbReference type="Proteomes" id="UP000298030">
    <property type="component" value="Unassembled WGS sequence"/>
</dbReference>
<dbReference type="EMBL" id="QPFP01000038">
    <property type="protein sequence ID" value="TEB27671.1"/>
    <property type="molecule type" value="Genomic_DNA"/>
</dbReference>
<name>A0A4Y7T0Z5_COPMI</name>
<evidence type="ECO:0000313" key="1">
    <source>
        <dbReference type="EMBL" id="TEB27671.1"/>
    </source>
</evidence>
<reference evidence="1 2" key="1">
    <citation type="journal article" date="2019" name="Nat. Ecol. Evol.">
        <title>Megaphylogeny resolves global patterns of mushroom evolution.</title>
        <authorList>
            <person name="Varga T."/>
            <person name="Krizsan K."/>
            <person name="Foldi C."/>
            <person name="Dima B."/>
            <person name="Sanchez-Garcia M."/>
            <person name="Sanchez-Ramirez S."/>
            <person name="Szollosi G.J."/>
            <person name="Szarkandi J.G."/>
            <person name="Papp V."/>
            <person name="Albert L."/>
            <person name="Andreopoulos W."/>
            <person name="Angelini C."/>
            <person name="Antonin V."/>
            <person name="Barry K.W."/>
            <person name="Bougher N.L."/>
            <person name="Buchanan P."/>
            <person name="Buyck B."/>
            <person name="Bense V."/>
            <person name="Catcheside P."/>
            <person name="Chovatia M."/>
            <person name="Cooper J."/>
            <person name="Damon W."/>
            <person name="Desjardin D."/>
            <person name="Finy P."/>
            <person name="Geml J."/>
            <person name="Haridas S."/>
            <person name="Hughes K."/>
            <person name="Justo A."/>
            <person name="Karasinski D."/>
            <person name="Kautmanova I."/>
            <person name="Kiss B."/>
            <person name="Kocsube S."/>
            <person name="Kotiranta H."/>
            <person name="LaButti K.M."/>
            <person name="Lechner B.E."/>
            <person name="Liimatainen K."/>
            <person name="Lipzen A."/>
            <person name="Lukacs Z."/>
            <person name="Mihaltcheva S."/>
            <person name="Morgado L.N."/>
            <person name="Niskanen T."/>
            <person name="Noordeloos M.E."/>
            <person name="Ohm R.A."/>
            <person name="Ortiz-Santana B."/>
            <person name="Ovrebo C."/>
            <person name="Racz N."/>
            <person name="Riley R."/>
            <person name="Savchenko A."/>
            <person name="Shiryaev A."/>
            <person name="Soop K."/>
            <person name="Spirin V."/>
            <person name="Szebenyi C."/>
            <person name="Tomsovsky M."/>
            <person name="Tulloss R.E."/>
            <person name="Uehling J."/>
            <person name="Grigoriev I.V."/>
            <person name="Vagvolgyi C."/>
            <person name="Papp T."/>
            <person name="Martin F.M."/>
            <person name="Miettinen O."/>
            <person name="Hibbett D.S."/>
            <person name="Nagy L.G."/>
        </authorList>
    </citation>
    <scope>NUCLEOTIDE SEQUENCE [LARGE SCALE GENOMIC DNA]</scope>
    <source>
        <strain evidence="1 2">FP101781</strain>
    </source>
</reference>
<dbReference type="AlphaFoldDB" id="A0A4Y7T0Z5"/>
<evidence type="ECO:0000313" key="2">
    <source>
        <dbReference type="Proteomes" id="UP000298030"/>
    </source>
</evidence>
<organism evidence="1 2">
    <name type="scientific">Coprinellus micaceus</name>
    <name type="common">Glistening ink-cap mushroom</name>
    <name type="synonym">Coprinus micaceus</name>
    <dbReference type="NCBI Taxonomy" id="71717"/>
    <lineage>
        <taxon>Eukaryota</taxon>
        <taxon>Fungi</taxon>
        <taxon>Dikarya</taxon>
        <taxon>Basidiomycota</taxon>
        <taxon>Agaricomycotina</taxon>
        <taxon>Agaricomycetes</taxon>
        <taxon>Agaricomycetidae</taxon>
        <taxon>Agaricales</taxon>
        <taxon>Agaricineae</taxon>
        <taxon>Psathyrellaceae</taxon>
        <taxon>Coprinellus</taxon>
    </lineage>
</organism>
<accession>A0A4Y7T0Z5</accession>